<gene>
    <name evidence="1" type="ORF">DSM5745_08701</name>
</gene>
<dbReference type="InterPro" id="IPR002110">
    <property type="entry name" value="Ankyrin_rpt"/>
</dbReference>
<keyword evidence="2" id="KW-1185">Reference proteome</keyword>
<dbReference type="InterPro" id="IPR036770">
    <property type="entry name" value="Ankyrin_rpt-contain_sf"/>
</dbReference>
<dbReference type="AlphaFoldDB" id="A0A3D8R4T3"/>
<comment type="caution">
    <text evidence="1">The sequence shown here is derived from an EMBL/GenBank/DDBJ whole genome shotgun (WGS) entry which is preliminary data.</text>
</comment>
<dbReference type="GeneID" id="38119071"/>
<dbReference type="Proteomes" id="UP000256690">
    <property type="component" value="Unassembled WGS sequence"/>
</dbReference>
<dbReference type="SUPFAM" id="SSF48403">
    <property type="entry name" value="Ankyrin repeat"/>
    <property type="match status" value="1"/>
</dbReference>
<organism evidence="1 2">
    <name type="scientific">Aspergillus mulundensis</name>
    <dbReference type="NCBI Taxonomy" id="1810919"/>
    <lineage>
        <taxon>Eukaryota</taxon>
        <taxon>Fungi</taxon>
        <taxon>Dikarya</taxon>
        <taxon>Ascomycota</taxon>
        <taxon>Pezizomycotina</taxon>
        <taxon>Eurotiomycetes</taxon>
        <taxon>Eurotiomycetidae</taxon>
        <taxon>Eurotiales</taxon>
        <taxon>Aspergillaceae</taxon>
        <taxon>Aspergillus</taxon>
        <taxon>Aspergillus subgen. Nidulantes</taxon>
    </lineage>
</organism>
<proteinExistence type="predicted"/>
<name>A0A3D8R4T3_9EURO</name>
<dbReference type="Gene3D" id="1.25.40.20">
    <property type="entry name" value="Ankyrin repeat-containing domain"/>
    <property type="match status" value="1"/>
</dbReference>
<dbReference type="STRING" id="1810919.A0A3D8R4T3"/>
<accession>A0A3D8R4T3</accession>
<dbReference type="SMART" id="SM00248">
    <property type="entry name" value="ANK"/>
    <property type="match status" value="3"/>
</dbReference>
<evidence type="ECO:0000313" key="1">
    <source>
        <dbReference type="EMBL" id="RDW68941.1"/>
    </source>
</evidence>
<protein>
    <submittedName>
        <fullName evidence="1">Uncharacterized protein</fullName>
    </submittedName>
</protein>
<reference evidence="1 2" key="1">
    <citation type="journal article" date="2018" name="IMA Fungus">
        <title>IMA Genome-F 9: Draft genome sequence of Annulohypoxylon stygium, Aspergillus mulundensis, Berkeleyomyces basicola (syn. Thielaviopsis basicola), Ceratocystis smalleyi, two Cercospora beticola strains, Coleophoma cylindrospora, Fusarium fracticaudum, Phialophora cf. hyalina, and Morchella septimelata.</title>
        <authorList>
            <person name="Wingfield B.D."/>
            <person name="Bills G.F."/>
            <person name="Dong Y."/>
            <person name="Huang W."/>
            <person name="Nel W.J."/>
            <person name="Swalarsk-Parry B.S."/>
            <person name="Vaghefi N."/>
            <person name="Wilken P.M."/>
            <person name="An Z."/>
            <person name="de Beer Z.W."/>
            <person name="De Vos L."/>
            <person name="Chen L."/>
            <person name="Duong T.A."/>
            <person name="Gao Y."/>
            <person name="Hammerbacher A."/>
            <person name="Kikkert J.R."/>
            <person name="Li Y."/>
            <person name="Li H."/>
            <person name="Li K."/>
            <person name="Li Q."/>
            <person name="Liu X."/>
            <person name="Ma X."/>
            <person name="Naidoo K."/>
            <person name="Pethybridge S.J."/>
            <person name="Sun J."/>
            <person name="Steenkamp E.T."/>
            <person name="van der Nest M.A."/>
            <person name="van Wyk S."/>
            <person name="Wingfield M.J."/>
            <person name="Xiong C."/>
            <person name="Yue Q."/>
            <person name="Zhang X."/>
        </authorList>
    </citation>
    <scope>NUCLEOTIDE SEQUENCE [LARGE SCALE GENOMIC DNA]</scope>
    <source>
        <strain evidence="1 2">DSM 5745</strain>
    </source>
</reference>
<dbReference type="EMBL" id="PVWQ01000011">
    <property type="protein sequence ID" value="RDW68941.1"/>
    <property type="molecule type" value="Genomic_DNA"/>
</dbReference>
<sequence>MSWNTLPAELQTQVFAHLANIDPEVERHYEECPPHMGENRAPARKRLWGYTVNYFLVCQSWRTELRKALVCGEARQALLHFGPEELALEALRTFYEDPRNKDVDMVPKSFELAMATQRPLVSCMEYLIENGAAVAAAISPDYRLLVSYTVEKQNMEATKLLLEHKAPVEARGRRWGSGDPCQNTPLGMAILHDQLEFAKVLMDAGGDPEAPIDHPGGIEDAAQLLARREDTALLDLILNHEDENVRFRLRGRNASYQEHGRMEYIEEDEMVFGRWVQPTGQPRHPLTIAIKADNVEEARLLLAAGGRLDFMRRGIADAKSEEMRELLRSYC</sequence>
<evidence type="ECO:0000313" key="2">
    <source>
        <dbReference type="Proteomes" id="UP000256690"/>
    </source>
</evidence>
<dbReference type="RefSeq" id="XP_026600730.1">
    <property type="nucleotide sequence ID" value="XM_026750717.1"/>
</dbReference>